<sequence>MVRPGRRAGDLFSHKPCHAKTASPQPPHVSVTRCRWCT</sequence>
<evidence type="ECO:0000313" key="2">
    <source>
        <dbReference type="EMBL" id="CAA9363312.1"/>
    </source>
</evidence>
<dbReference type="EMBL" id="CADCTW010000211">
    <property type="protein sequence ID" value="CAA9363312.1"/>
    <property type="molecule type" value="Genomic_DNA"/>
</dbReference>
<reference evidence="2" key="1">
    <citation type="submission" date="2020-02" db="EMBL/GenBank/DDBJ databases">
        <authorList>
            <person name="Meier V. D."/>
        </authorList>
    </citation>
    <scope>NUCLEOTIDE SEQUENCE</scope>
    <source>
        <strain evidence="2">AVDCRST_MAG68</strain>
    </source>
</reference>
<proteinExistence type="predicted"/>
<name>A0A6J4MSG6_9BACT</name>
<organism evidence="2">
    <name type="scientific">uncultured Gemmatimonadota bacterium</name>
    <dbReference type="NCBI Taxonomy" id="203437"/>
    <lineage>
        <taxon>Bacteria</taxon>
        <taxon>Pseudomonadati</taxon>
        <taxon>Gemmatimonadota</taxon>
        <taxon>environmental samples</taxon>
    </lineage>
</organism>
<gene>
    <name evidence="2" type="ORF">AVDCRST_MAG68-4640</name>
</gene>
<evidence type="ECO:0000256" key="1">
    <source>
        <dbReference type="SAM" id="MobiDB-lite"/>
    </source>
</evidence>
<feature type="region of interest" description="Disordered" evidence="1">
    <location>
        <begin position="1"/>
        <end position="29"/>
    </location>
</feature>
<protein>
    <submittedName>
        <fullName evidence="2">Uncharacterized protein</fullName>
    </submittedName>
</protein>
<accession>A0A6J4MSG6</accession>
<dbReference type="AlphaFoldDB" id="A0A6J4MSG6"/>